<keyword evidence="6" id="KW-0966">Cell projection</keyword>
<dbReference type="GO" id="GO:0003774">
    <property type="term" value="F:cytoskeletal motor activity"/>
    <property type="evidence" value="ECO:0007669"/>
    <property type="project" value="InterPro"/>
</dbReference>
<dbReference type="EMBL" id="AP012273">
    <property type="protein sequence ID" value="BAO44305.1"/>
    <property type="molecule type" value="Genomic_DNA"/>
</dbReference>
<evidence type="ECO:0000256" key="2">
    <source>
        <dbReference type="ARBA" id="ARBA00009272"/>
    </source>
</evidence>
<dbReference type="InterPro" id="IPR001624">
    <property type="entry name" value="FliE"/>
</dbReference>
<dbReference type="PANTHER" id="PTHR34653">
    <property type="match status" value="1"/>
</dbReference>
<keyword evidence="4 5" id="KW-0975">Bacterial flagellum</keyword>
<keyword evidence="6" id="KW-0969">Cilium</keyword>
<comment type="similarity">
    <text evidence="2 5">Belongs to the FliE family.</text>
</comment>
<protein>
    <recommendedName>
        <fullName evidence="3 5">Flagellar hook-basal body complex protein FliE</fullName>
    </recommendedName>
</protein>
<evidence type="ECO:0000256" key="1">
    <source>
        <dbReference type="ARBA" id="ARBA00004117"/>
    </source>
</evidence>
<keyword evidence="6" id="KW-0282">Flagellum</keyword>
<gene>
    <name evidence="5" type="primary">fliE</name>
    <name evidence="6" type="ORF">TBH_C1382</name>
</gene>
<dbReference type="NCBIfam" id="TIGR00205">
    <property type="entry name" value="fliE"/>
    <property type="match status" value="1"/>
</dbReference>
<comment type="subcellular location">
    <subcellularLocation>
        <location evidence="1 5">Bacterial flagellum basal body</location>
    </subcellularLocation>
</comment>
<accession>A0A7U6JIJ4</accession>
<proteinExistence type="inferred from homology"/>
<keyword evidence="7" id="KW-1185">Reference proteome</keyword>
<dbReference type="GO" id="GO:0005198">
    <property type="term" value="F:structural molecule activity"/>
    <property type="evidence" value="ECO:0007669"/>
    <property type="project" value="UniProtKB-UniRule"/>
</dbReference>
<evidence type="ECO:0000313" key="7">
    <source>
        <dbReference type="Proteomes" id="UP000031631"/>
    </source>
</evidence>
<dbReference type="Pfam" id="PF02049">
    <property type="entry name" value="FliE"/>
    <property type="match status" value="1"/>
</dbReference>
<dbReference type="GO" id="GO:0009425">
    <property type="term" value="C:bacterial-type flagellum basal body"/>
    <property type="evidence" value="ECO:0007669"/>
    <property type="project" value="UniProtKB-SubCell"/>
</dbReference>
<dbReference type="GO" id="GO:0071973">
    <property type="term" value="P:bacterial-type flagellum-dependent cell motility"/>
    <property type="evidence" value="ECO:0007669"/>
    <property type="project" value="InterPro"/>
</dbReference>
<evidence type="ECO:0000256" key="4">
    <source>
        <dbReference type="ARBA" id="ARBA00023143"/>
    </source>
</evidence>
<organism evidence="6 7">
    <name type="scientific">Thiolapillus brandeum</name>
    <dbReference type="NCBI Taxonomy" id="1076588"/>
    <lineage>
        <taxon>Bacteria</taxon>
        <taxon>Pseudomonadati</taxon>
        <taxon>Pseudomonadota</taxon>
        <taxon>Gammaproteobacteria</taxon>
        <taxon>Chromatiales</taxon>
        <taxon>Sedimenticolaceae</taxon>
        <taxon>Thiolapillus</taxon>
    </lineage>
</organism>
<dbReference type="PANTHER" id="PTHR34653:SF1">
    <property type="entry name" value="FLAGELLAR HOOK-BASAL BODY COMPLEX PROTEIN FLIE"/>
    <property type="match status" value="1"/>
</dbReference>
<name>A0A7U6JIJ4_9GAMM</name>
<dbReference type="PRINTS" id="PR01006">
    <property type="entry name" value="FLGHOOKFLIE"/>
</dbReference>
<evidence type="ECO:0000313" key="6">
    <source>
        <dbReference type="EMBL" id="BAO44305.1"/>
    </source>
</evidence>
<dbReference type="HAMAP" id="MF_00724">
    <property type="entry name" value="FliE"/>
    <property type="match status" value="1"/>
</dbReference>
<sequence>MCSGLMDPFPVTETNIQVKESNMSAVDVNQLLNQMKHVAALADRKPEVNPGNSQGLDFAEVLRGSVEAVNDLQNHASDMSQKFELGDPSVNLTEVMVELQKANVSFEAMKQVRNKLLTAYKDVMSMQV</sequence>
<evidence type="ECO:0000256" key="3">
    <source>
        <dbReference type="ARBA" id="ARBA00018024"/>
    </source>
</evidence>
<dbReference type="KEGG" id="tbn:TBH_C1382"/>
<dbReference type="AlphaFoldDB" id="A0A7U6JIJ4"/>
<reference evidence="6 7" key="1">
    <citation type="journal article" date="2014" name="PLoS ONE">
        <title>Physiological and genomic features of a novel sulfur-oxidizing gammaproteobacterium belonging to a previously uncultivated symbiotic lineage isolated from a hydrothermal vent.</title>
        <authorList>
            <person name="Nunoura T."/>
            <person name="Takaki Y."/>
            <person name="Kazama H."/>
            <person name="Kakuta J."/>
            <person name="Shimamura S."/>
            <person name="Makita H."/>
            <person name="Hirai M."/>
            <person name="Miyazaki M."/>
            <person name="Takai K."/>
        </authorList>
    </citation>
    <scope>NUCLEOTIDE SEQUENCE [LARGE SCALE GENOMIC DNA]</scope>
    <source>
        <strain evidence="6 7">Hiromi1</strain>
    </source>
</reference>
<evidence type="ECO:0000256" key="5">
    <source>
        <dbReference type="HAMAP-Rule" id="MF_00724"/>
    </source>
</evidence>
<dbReference type="Proteomes" id="UP000031631">
    <property type="component" value="Chromosome"/>
</dbReference>